<dbReference type="PROSITE" id="PS00022">
    <property type="entry name" value="EGF_1"/>
    <property type="match status" value="2"/>
</dbReference>
<keyword evidence="4" id="KW-1185">Reference proteome</keyword>
<keyword evidence="1" id="KW-1015">Disulfide bond</keyword>
<dbReference type="PRINTS" id="PR00011">
    <property type="entry name" value="EGFLAMININ"/>
</dbReference>
<feature type="disulfide bond" evidence="1">
    <location>
        <begin position="100"/>
        <end position="109"/>
    </location>
</feature>
<feature type="disulfide bond" evidence="1">
    <location>
        <begin position="23"/>
        <end position="32"/>
    </location>
</feature>
<keyword evidence="1" id="KW-0245">EGF-like domain</keyword>
<dbReference type="Proteomes" id="UP000499080">
    <property type="component" value="Unassembled WGS sequence"/>
</dbReference>
<name>A0A4Y2PL25_ARAVE</name>
<reference evidence="3 4" key="1">
    <citation type="journal article" date="2019" name="Sci. Rep.">
        <title>Orb-weaving spider Araneus ventricosus genome elucidates the spidroin gene catalogue.</title>
        <authorList>
            <person name="Kono N."/>
            <person name="Nakamura H."/>
            <person name="Ohtoshi R."/>
            <person name="Moran D.A.P."/>
            <person name="Shinohara A."/>
            <person name="Yoshida Y."/>
            <person name="Fujiwara M."/>
            <person name="Mori M."/>
            <person name="Tomita M."/>
            <person name="Arakawa K."/>
        </authorList>
    </citation>
    <scope>NUCLEOTIDE SEQUENCE [LARGE SCALE GENOMIC DNA]</scope>
</reference>
<evidence type="ECO:0000259" key="2">
    <source>
        <dbReference type="PROSITE" id="PS50026"/>
    </source>
</evidence>
<feature type="domain" description="EGF-like" evidence="2">
    <location>
        <begin position="76"/>
        <end position="110"/>
    </location>
</feature>
<evidence type="ECO:0000313" key="3">
    <source>
        <dbReference type="EMBL" id="GBN51210.1"/>
    </source>
</evidence>
<gene>
    <name evidence="3" type="ORF">AVEN_243052_1</name>
</gene>
<dbReference type="SMART" id="SM00181">
    <property type="entry name" value="EGF"/>
    <property type="match status" value="4"/>
</dbReference>
<dbReference type="InterPro" id="IPR000742">
    <property type="entry name" value="EGF"/>
</dbReference>
<proteinExistence type="predicted"/>
<protein>
    <recommendedName>
        <fullName evidence="2">EGF-like domain-containing protein</fullName>
    </recommendedName>
</protein>
<dbReference type="AlphaFoldDB" id="A0A4Y2PL25"/>
<evidence type="ECO:0000256" key="1">
    <source>
        <dbReference type="PROSITE-ProRule" id="PRU00076"/>
    </source>
</evidence>
<sequence length="183" mass="20612">KCVEDIDCDNGGECNTKTGRCDCIPGTSGVNCATVENCTPLNCEEKEAKCIFDIKEGQPTCKCNDDNFYYEEEKCNQKCVEDADCDNGGTCNTETGRCECLPGTSGLNCARIENCTPLNCEEKEAKCIFDIKEGQPTCNCNDDNFYYEEERCNKDHYSGNNHEGQKWTSKIKVEIFMRYFGIY</sequence>
<accession>A0A4Y2PL25</accession>
<dbReference type="EMBL" id="BGPR01133383">
    <property type="protein sequence ID" value="GBN51210.1"/>
    <property type="molecule type" value="Genomic_DNA"/>
</dbReference>
<evidence type="ECO:0000313" key="4">
    <source>
        <dbReference type="Proteomes" id="UP000499080"/>
    </source>
</evidence>
<organism evidence="3 4">
    <name type="scientific">Araneus ventricosus</name>
    <name type="common">Orbweaver spider</name>
    <name type="synonym">Epeira ventricosa</name>
    <dbReference type="NCBI Taxonomy" id="182803"/>
    <lineage>
        <taxon>Eukaryota</taxon>
        <taxon>Metazoa</taxon>
        <taxon>Ecdysozoa</taxon>
        <taxon>Arthropoda</taxon>
        <taxon>Chelicerata</taxon>
        <taxon>Arachnida</taxon>
        <taxon>Araneae</taxon>
        <taxon>Araneomorphae</taxon>
        <taxon>Entelegynae</taxon>
        <taxon>Araneoidea</taxon>
        <taxon>Araneidae</taxon>
        <taxon>Araneus</taxon>
    </lineage>
</organism>
<comment type="caution">
    <text evidence="1">Lacks conserved residue(s) required for the propagation of feature annotation.</text>
</comment>
<dbReference type="PROSITE" id="PS50026">
    <property type="entry name" value="EGF_3"/>
    <property type="match status" value="2"/>
</dbReference>
<dbReference type="OrthoDB" id="243496at2759"/>
<feature type="non-terminal residue" evidence="3">
    <location>
        <position position="1"/>
    </location>
</feature>
<feature type="domain" description="EGF-like" evidence="2">
    <location>
        <begin position="1"/>
        <end position="33"/>
    </location>
</feature>
<comment type="caution">
    <text evidence="3">The sequence shown here is derived from an EMBL/GenBank/DDBJ whole genome shotgun (WGS) entry which is preliminary data.</text>
</comment>